<evidence type="ECO:0000256" key="1">
    <source>
        <dbReference type="SAM" id="MobiDB-lite"/>
    </source>
</evidence>
<evidence type="ECO:0000313" key="2">
    <source>
        <dbReference type="EMBL" id="GAT48372.1"/>
    </source>
</evidence>
<name>A0ABQ0LBM5_MYCCL</name>
<dbReference type="EMBL" id="DF844513">
    <property type="protein sequence ID" value="GAT48372.1"/>
    <property type="molecule type" value="Genomic_DNA"/>
</dbReference>
<evidence type="ECO:0000313" key="3">
    <source>
        <dbReference type="Proteomes" id="UP000815677"/>
    </source>
</evidence>
<dbReference type="Proteomes" id="UP000815677">
    <property type="component" value="Unassembled WGS sequence"/>
</dbReference>
<gene>
    <name evidence="2" type="ORF">MCHLO_05786</name>
</gene>
<feature type="compositionally biased region" description="Basic and acidic residues" evidence="1">
    <location>
        <begin position="277"/>
        <end position="288"/>
    </location>
</feature>
<reference evidence="2" key="1">
    <citation type="submission" date="2014-09" db="EMBL/GenBank/DDBJ databases">
        <title>Genome sequence of the luminous mushroom Mycena chlorophos for searching fungal bioluminescence genes.</title>
        <authorList>
            <person name="Tanaka Y."/>
            <person name="Kasuga D."/>
            <person name="Oba Y."/>
            <person name="Hase S."/>
            <person name="Sato K."/>
            <person name="Oba Y."/>
            <person name="Sakakibara Y."/>
        </authorList>
    </citation>
    <scope>NUCLEOTIDE SEQUENCE</scope>
</reference>
<keyword evidence="3" id="KW-1185">Reference proteome</keyword>
<proteinExistence type="predicted"/>
<feature type="region of interest" description="Disordered" evidence="1">
    <location>
        <begin position="268"/>
        <end position="297"/>
    </location>
</feature>
<sequence>MASPSDSPIKVGPAYFLSSTPTGGIPFILSHVSRNIGSDMDEALVWRKSGEEVNDIASRMPEIAALDLQLALAERMNDRIILAAPHPLHTSAAARELVFCTMQIYHETHITRQAQTVANAGHKRLGLEPPSHHNLHEAQFIKIDAAIDNIISGAAWNRAQEILAEPESIARRQNAAPTLRSQGRPMLHCDLLVHGSTLRNLDNNHVAEENDQPTDGFKERARVTFTRGYSPHTFDVVSSDFDDPGSPNPVAGLVTRLKDAVASFLAPSSGAGTGKKSVNENRDDRDPGESSVEFDVQSEARAHSITETLIQVLRPIEDHARLVNQDHVEAAAYAIALSDVVLCNIELLDSPSMVTDILGQKIMHLDRRGRTASLVINHHLRNQAILDEFYNFVTLLFPNNPALVNPLDPALFRARIRQFLVVGLVDECPALIVLRVRRFFQQLKHVLDQVDAAKLRLASDQHRKLLVIAIQDMREHLAGIELSAVYGILAGNADYHHMALRASACKDGQRAELLFVKAIRLNYCCFNIRCTRSLTSTILDAAQSIWRRIVTVRNVLPRDQLVVEIMGVKIRHKFVCLYVAVYLLKCRKQHLYEDYMLDIFGSNAYLAHYTCRPYCIF</sequence>
<accession>A0ABQ0LBM5</accession>
<protein>
    <submittedName>
        <fullName evidence="2">Uncharacterized protein</fullName>
    </submittedName>
</protein>
<organism evidence="2 3">
    <name type="scientific">Mycena chlorophos</name>
    <name type="common">Agaric fungus</name>
    <name type="synonym">Agaricus chlorophos</name>
    <dbReference type="NCBI Taxonomy" id="658473"/>
    <lineage>
        <taxon>Eukaryota</taxon>
        <taxon>Fungi</taxon>
        <taxon>Dikarya</taxon>
        <taxon>Basidiomycota</taxon>
        <taxon>Agaricomycotina</taxon>
        <taxon>Agaricomycetes</taxon>
        <taxon>Agaricomycetidae</taxon>
        <taxon>Agaricales</taxon>
        <taxon>Marasmiineae</taxon>
        <taxon>Mycenaceae</taxon>
        <taxon>Mycena</taxon>
    </lineage>
</organism>